<keyword evidence="9 12" id="KW-0472">Membrane</keyword>
<comment type="catalytic activity">
    <reaction evidence="11">
        <text>Fe(II)-heme o + 2 A + H2O = Fe(II)-heme a + 2 AH2</text>
        <dbReference type="Rhea" id="RHEA:63388"/>
        <dbReference type="ChEBI" id="CHEBI:13193"/>
        <dbReference type="ChEBI" id="CHEBI:15377"/>
        <dbReference type="ChEBI" id="CHEBI:17499"/>
        <dbReference type="ChEBI" id="CHEBI:60530"/>
        <dbReference type="ChEBI" id="CHEBI:61715"/>
        <dbReference type="EC" id="1.17.99.9"/>
    </reaction>
    <physiologicalReaction direction="left-to-right" evidence="11">
        <dbReference type="Rhea" id="RHEA:63389"/>
    </physiologicalReaction>
</comment>
<keyword evidence="5 12" id="KW-1133">Transmembrane helix</keyword>
<evidence type="ECO:0000256" key="7">
    <source>
        <dbReference type="ARBA" id="ARBA00023004"/>
    </source>
</evidence>
<dbReference type="GO" id="GO:0016653">
    <property type="term" value="F:oxidoreductase activity, acting on NAD(P)H, heme protein as acceptor"/>
    <property type="evidence" value="ECO:0007669"/>
    <property type="project" value="TreeGrafter"/>
</dbReference>
<feature type="transmembrane region" description="Helical" evidence="12">
    <location>
        <begin position="120"/>
        <end position="140"/>
    </location>
</feature>
<keyword evidence="6" id="KW-0560">Oxidoreductase</keyword>
<evidence type="ECO:0000256" key="6">
    <source>
        <dbReference type="ARBA" id="ARBA00023002"/>
    </source>
</evidence>
<sequence>MQAFGRSLARSLSTVLSKPAGRNAQFSIANPRLPNPSGNWHGTSLQRRFLCGLRNGSAPTTKDFSLSKILSNFRKPSRTFVTFAGKPIQPRFFSSNATFEAAAALARDVPVLASPGVGRWLLLCSVLVYGVIVVGGVTRLTESGLSITEWRPITGILPPLGEDEWEAEFTKYKATPEYKLLNSSITLSDFKRIFFMEWGHRVLGRVVGIAFVAPLAYYAMRKKLTPGLTPRFMGMAVLIGLQGLLGWYMVKSGLEQSIMDTPGAVPRVSQYRLAAHYGTAVVLYAGMFGTGLAILHDWRFAKGGVWNKMKDANFERILSNPIVKRFRGFTWALSSLVFLTALSGAFVAGLDAGLVYNEFPFMGGRLVPPRNELVNPAYATALDKSDILWRNLLENPTTVQFDHRVLAMTTYASTAALYASTLLPSVRATLPALTRRLAVGAFAMANAQVLLGIGTLLYLVPVPLAAAHQAGSIALLTVVLQLALTLRRPGMVAQVWRLRMRSAVPSSGNAPLPPSSVKGT</sequence>
<feature type="transmembrane region" description="Helical" evidence="12">
    <location>
        <begin position="437"/>
        <end position="460"/>
    </location>
</feature>
<reference evidence="13 14" key="1">
    <citation type="submission" date="2015-04" db="EMBL/GenBank/DDBJ databases">
        <title>Complete genome sequence of Schizopora paradoxa KUC8140, a cosmopolitan wood degrader in East Asia.</title>
        <authorList>
            <consortium name="DOE Joint Genome Institute"/>
            <person name="Min B."/>
            <person name="Park H."/>
            <person name="Jang Y."/>
            <person name="Kim J.-J."/>
            <person name="Kim K.H."/>
            <person name="Pangilinan J."/>
            <person name="Lipzen A."/>
            <person name="Riley R."/>
            <person name="Grigoriev I.V."/>
            <person name="Spatafora J.W."/>
            <person name="Choi I.-G."/>
        </authorList>
    </citation>
    <scope>NUCLEOTIDE SEQUENCE [LARGE SCALE GENOMIC DNA]</scope>
    <source>
        <strain evidence="13 14">KUC8140</strain>
    </source>
</reference>
<keyword evidence="4" id="KW-0479">Metal-binding</keyword>
<keyword evidence="3 12" id="KW-0812">Transmembrane</keyword>
<comment type="subcellular location">
    <subcellularLocation>
        <location evidence="2">Membrane</location>
        <topology evidence="2">Multi-pass membrane protein</topology>
    </subcellularLocation>
</comment>
<comment type="pathway">
    <text evidence="10">Porphyrin-containing compound metabolism; heme A biosynthesis; heme A from heme O: step 1/1.</text>
</comment>
<name>A0A0H2R6L5_9AGAM</name>
<feature type="transmembrane region" description="Helical" evidence="12">
    <location>
        <begin position="202"/>
        <end position="220"/>
    </location>
</feature>
<dbReference type="GO" id="GO:0005743">
    <property type="term" value="C:mitochondrial inner membrane"/>
    <property type="evidence" value="ECO:0007669"/>
    <property type="project" value="TreeGrafter"/>
</dbReference>
<evidence type="ECO:0000256" key="8">
    <source>
        <dbReference type="ARBA" id="ARBA00023133"/>
    </source>
</evidence>
<feature type="transmembrane region" description="Helical" evidence="12">
    <location>
        <begin position="329"/>
        <end position="350"/>
    </location>
</feature>
<feature type="transmembrane region" description="Helical" evidence="12">
    <location>
        <begin position="274"/>
        <end position="295"/>
    </location>
</feature>
<accession>A0A0H2R6L5</accession>
<evidence type="ECO:0000256" key="4">
    <source>
        <dbReference type="ARBA" id="ARBA00022723"/>
    </source>
</evidence>
<keyword evidence="8" id="KW-0350">Heme biosynthesis</keyword>
<dbReference type="HAMAP" id="MF_01665">
    <property type="entry name" value="HemeA_synth_type2"/>
    <property type="match status" value="1"/>
</dbReference>
<proteinExistence type="inferred from homology"/>
<evidence type="ECO:0000256" key="1">
    <source>
        <dbReference type="ARBA" id="ARBA00001970"/>
    </source>
</evidence>
<keyword evidence="14" id="KW-1185">Reference proteome</keyword>
<evidence type="ECO:0000256" key="3">
    <source>
        <dbReference type="ARBA" id="ARBA00022692"/>
    </source>
</evidence>
<dbReference type="PANTHER" id="PTHR23289:SF2">
    <property type="entry name" value="CYTOCHROME C OXIDASE ASSEMBLY PROTEIN COX15 HOMOLOG"/>
    <property type="match status" value="1"/>
</dbReference>
<dbReference type="InterPro" id="IPR023754">
    <property type="entry name" value="HemeA_Synthase_type2"/>
</dbReference>
<evidence type="ECO:0000256" key="12">
    <source>
        <dbReference type="SAM" id="Phobius"/>
    </source>
</evidence>
<dbReference type="GO" id="GO:0120547">
    <property type="term" value="F:heme A synthase activity"/>
    <property type="evidence" value="ECO:0007669"/>
    <property type="project" value="UniProtKB-EC"/>
</dbReference>
<dbReference type="Proteomes" id="UP000053477">
    <property type="component" value="Unassembled WGS sequence"/>
</dbReference>
<dbReference type="InterPro" id="IPR003780">
    <property type="entry name" value="COX15/CtaA_fam"/>
</dbReference>
<dbReference type="GO" id="GO:0006784">
    <property type="term" value="P:heme A biosynthetic process"/>
    <property type="evidence" value="ECO:0007669"/>
    <property type="project" value="InterPro"/>
</dbReference>
<evidence type="ECO:0000256" key="9">
    <source>
        <dbReference type="ARBA" id="ARBA00023136"/>
    </source>
</evidence>
<dbReference type="FunCoup" id="A0A0H2R6L5">
    <property type="interactions" value="561"/>
</dbReference>
<evidence type="ECO:0000256" key="5">
    <source>
        <dbReference type="ARBA" id="ARBA00022989"/>
    </source>
</evidence>
<dbReference type="GO" id="GO:0046872">
    <property type="term" value="F:metal ion binding"/>
    <property type="evidence" value="ECO:0007669"/>
    <property type="project" value="UniProtKB-KW"/>
</dbReference>
<dbReference type="OrthoDB" id="1726137at2759"/>
<dbReference type="AlphaFoldDB" id="A0A0H2R6L5"/>
<evidence type="ECO:0000256" key="2">
    <source>
        <dbReference type="ARBA" id="ARBA00004141"/>
    </source>
</evidence>
<dbReference type="InParanoid" id="A0A0H2R6L5"/>
<evidence type="ECO:0000313" key="13">
    <source>
        <dbReference type="EMBL" id="KLO07479.1"/>
    </source>
</evidence>
<keyword evidence="7" id="KW-0408">Iron</keyword>
<comment type="cofactor">
    <cofactor evidence="1">
        <name>heme b</name>
        <dbReference type="ChEBI" id="CHEBI:60344"/>
    </cofactor>
</comment>
<dbReference type="PANTHER" id="PTHR23289">
    <property type="entry name" value="CYTOCHROME C OXIDASE ASSEMBLY PROTEIN COX15"/>
    <property type="match status" value="1"/>
</dbReference>
<evidence type="ECO:0000256" key="10">
    <source>
        <dbReference type="ARBA" id="ARBA00044501"/>
    </source>
</evidence>
<evidence type="ECO:0000313" key="14">
    <source>
        <dbReference type="Proteomes" id="UP000053477"/>
    </source>
</evidence>
<dbReference type="EMBL" id="KQ086136">
    <property type="protein sequence ID" value="KLO07479.1"/>
    <property type="molecule type" value="Genomic_DNA"/>
</dbReference>
<feature type="transmembrane region" description="Helical" evidence="12">
    <location>
        <begin position="405"/>
        <end position="425"/>
    </location>
</feature>
<dbReference type="Pfam" id="PF02628">
    <property type="entry name" value="COX15-CtaA"/>
    <property type="match status" value="1"/>
</dbReference>
<protein>
    <submittedName>
        <fullName evidence="13">Cytochrome oxidase assembly</fullName>
    </submittedName>
</protein>
<evidence type="ECO:0000256" key="11">
    <source>
        <dbReference type="ARBA" id="ARBA00048044"/>
    </source>
</evidence>
<gene>
    <name evidence="13" type="ORF">SCHPADRAFT_1001627</name>
</gene>
<dbReference type="STRING" id="27342.A0A0H2R6L5"/>
<feature type="transmembrane region" description="Helical" evidence="12">
    <location>
        <begin position="466"/>
        <end position="486"/>
    </location>
</feature>
<feature type="transmembrane region" description="Helical" evidence="12">
    <location>
        <begin position="232"/>
        <end position="250"/>
    </location>
</feature>
<organism evidence="13 14">
    <name type="scientific">Schizopora paradoxa</name>
    <dbReference type="NCBI Taxonomy" id="27342"/>
    <lineage>
        <taxon>Eukaryota</taxon>
        <taxon>Fungi</taxon>
        <taxon>Dikarya</taxon>
        <taxon>Basidiomycota</taxon>
        <taxon>Agaricomycotina</taxon>
        <taxon>Agaricomycetes</taxon>
        <taxon>Hymenochaetales</taxon>
        <taxon>Schizoporaceae</taxon>
        <taxon>Schizopora</taxon>
    </lineage>
</organism>